<evidence type="ECO:0000313" key="4">
    <source>
        <dbReference type="Proteomes" id="UP000321723"/>
    </source>
</evidence>
<feature type="transmembrane region" description="Helical" evidence="1">
    <location>
        <begin position="109"/>
        <end position="134"/>
    </location>
</feature>
<gene>
    <name evidence="2" type="ORF">CHO01_14190</name>
    <name evidence="3" type="ORF">HNR08_003204</name>
</gene>
<feature type="transmembrane region" description="Helical" evidence="1">
    <location>
        <begin position="37"/>
        <end position="63"/>
    </location>
</feature>
<name>A0A511FAQ8_9CELL</name>
<keyword evidence="1" id="KW-1133">Transmembrane helix</keyword>
<dbReference type="Pfam" id="PF07099">
    <property type="entry name" value="DUF1361"/>
    <property type="match status" value="1"/>
</dbReference>
<protein>
    <submittedName>
        <fullName evidence="3">Putative membrane protein</fullName>
    </submittedName>
</protein>
<dbReference type="Proteomes" id="UP000564629">
    <property type="component" value="Unassembled WGS sequence"/>
</dbReference>
<reference evidence="2 4" key="1">
    <citation type="submission" date="2019-07" db="EMBL/GenBank/DDBJ databases">
        <title>Whole genome shotgun sequence of Cellulomonas hominis NBRC 16055.</title>
        <authorList>
            <person name="Hosoyama A."/>
            <person name="Uohara A."/>
            <person name="Ohji S."/>
            <person name="Ichikawa N."/>
        </authorList>
    </citation>
    <scope>NUCLEOTIDE SEQUENCE [LARGE SCALE GENOMIC DNA]</scope>
    <source>
        <strain evidence="2 4">NBRC 16055</strain>
    </source>
</reference>
<evidence type="ECO:0000256" key="1">
    <source>
        <dbReference type="SAM" id="Phobius"/>
    </source>
</evidence>
<keyword evidence="1" id="KW-0812">Transmembrane</keyword>
<proteinExistence type="predicted"/>
<feature type="transmembrane region" description="Helical" evidence="1">
    <location>
        <begin position="69"/>
        <end position="88"/>
    </location>
</feature>
<evidence type="ECO:0000313" key="2">
    <source>
        <dbReference type="EMBL" id="GEL46303.1"/>
    </source>
</evidence>
<dbReference type="RefSeq" id="WP_146835744.1">
    <property type="nucleotide sequence ID" value="NZ_BJVQ01000014.1"/>
</dbReference>
<dbReference type="EMBL" id="JACHDN010000001">
    <property type="protein sequence ID" value="MBB5474468.1"/>
    <property type="molecule type" value="Genomic_DNA"/>
</dbReference>
<evidence type="ECO:0000313" key="5">
    <source>
        <dbReference type="Proteomes" id="UP000564629"/>
    </source>
</evidence>
<reference evidence="3 5" key="2">
    <citation type="submission" date="2020-08" db="EMBL/GenBank/DDBJ databases">
        <title>Sequencing the genomes of 1000 actinobacteria strains.</title>
        <authorList>
            <person name="Klenk H.-P."/>
        </authorList>
    </citation>
    <scope>NUCLEOTIDE SEQUENCE [LARGE SCALE GENOMIC DNA]</scope>
    <source>
        <strain evidence="3 5">DSM 9581</strain>
    </source>
</reference>
<dbReference type="EMBL" id="BJVQ01000014">
    <property type="protein sequence ID" value="GEL46303.1"/>
    <property type="molecule type" value="Genomic_DNA"/>
</dbReference>
<feature type="transmembrane region" description="Helical" evidence="1">
    <location>
        <begin position="206"/>
        <end position="229"/>
    </location>
</feature>
<comment type="caution">
    <text evidence="2">The sequence shown here is derived from an EMBL/GenBank/DDBJ whole genome shotgun (WGS) entry which is preliminary data.</text>
</comment>
<dbReference type="Proteomes" id="UP000321723">
    <property type="component" value="Unassembled WGS sequence"/>
</dbReference>
<dbReference type="AlphaFoldDB" id="A0A511FAQ8"/>
<feature type="transmembrane region" description="Helical" evidence="1">
    <location>
        <begin position="154"/>
        <end position="173"/>
    </location>
</feature>
<organism evidence="2 4">
    <name type="scientific">Cellulomonas hominis</name>
    <dbReference type="NCBI Taxonomy" id="156981"/>
    <lineage>
        <taxon>Bacteria</taxon>
        <taxon>Bacillati</taxon>
        <taxon>Actinomycetota</taxon>
        <taxon>Actinomycetes</taxon>
        <taxon>Micrococcales</taxon>
        <taxon>Cellulomonadaceae</taxon>
        <taxon>Cellulomonas</taxon>
    </lineage>
</organism>
<accession>A0A511FAQ8</accession>
<dbReference type="InterPro" id="IPR009793">
    <property type="entry name" value="DUF1361"/>
</dbReference>
<sequence>MLVDPLAVCGIAGLNLYAALLVLARPRLFRTRLYRPMLLNLALSVAPLVVLALTVAGMLLVLALAPSQAALLTVLAVGGLVWLVLLPNSGYLVTELNLSHRRADESVPLWYDIVLVLSLAVSGVLNMLANVYLVQVGTVLLVYPNDDDPFARPWPWVAAVSTLVLAAFGIYLGRYVRFNTWDLLHPVGFARRLAGHLRAPGTARTALAFTATHAAFFALMYLVVVAPAVRGFGA</sequence>
<feature type="transmembrane region" description="Helical" evidence="1">
    <location>
        <begin position="6"/>
        <end position="25"/>
    </location>
</feature>
<keyword evidence="4" id="KW-1185">Reference proteome</keyword>
<evidence type="ECO:0000313" key="3">
    <source>
        <dbReference type="EMBL" id="MBB5474468.1"/>
    </source>
</evidence>
<keyword evidence="1" id="KW-0472">Membrane</keyword>
<dbReference type="OrthoDB" id="4540541at2"/>